<dbReference type="PANTHER" id="PTHR42928">
    <property type="entry name" value="TRICARBOXYLATE-BINDING PROTEIN"/>
    <property type="match status" value="1"/>
</dbReference>
<keyword evidence="5" id="KW-1185">Reference proteome</keyword>
<dbReference type="EMBL" id="JAUFPN010000190">
    <property type="protein sequence ID" value="MDN3567231.1"/>
    <property type="molecule type" value="Genomic_DNA"/>
</dbReference>
<proteinExistence type="inferred from homology"/>
<evidence type="ECO:0000256" key="1">
    <source>
        <dbReference type="ARBA" id="ARBA00006987"/>
    </source>
</evidence>
<feature type="compositionally biased region" description="Pro residues" evidence="2">
    <location>
        <begin position="34"/>
        <end position="45"/>
    </location>
</feature>
<reference evidence="5" key="1">
    <citation type="journal article" date="2019" name="Int. J. Syst. Evol. Microbiol.">
        <title>The Global Catalogue of Microorganisms (GCM) 10K type strain sequencing project: providing services to taxonomists for standard genome sequencing and annotation.</title>
        <authorList>
            <consortium name="The Broad Institute Genomics Platform"/>
            <consortium name="The Broad Institute Genome Sequencing Center for Infectious Disease"/>
            <person name="Wu L."/>
            <person name="Ma J."/>
        </authorList>
    </citation>
    <scope>NUCLEOTIDE SEQUENCE [LARGE SCALE GENOMIC DNA]</scope>
    <source>
        <strain evidence="5">CECT 7131</strain>
    </source>
</reference>
<dbReference type="Gene3D" id="3.40.190.10">
    <property type="entry name" value="Periplasmic binding protein-like II"/>
    <property type="match status" value="1"/>
</dbReference>
<dbReference type="InterPro" id="IPR042100">
    <property type="entry name" value="Bug_dom1"/>
</dbReference>
<feature type="region of interest" description="Disordered" evidence="2">
    <location>
        <begin position="20"/>
        <end position="49"/>
    </location>
</feature>
<sequence length="344" mass="35096">MPPIPRRALLAAPLAAATALAPPAAQAQAQAQPQPQPPQAQPWPDRPLRLIVPFPAGSTPDSTGRAIAQHLGQVLGQPCVVENRPGAGGNIGTDAVAKATDGHTIGVSINGPLSTAPALFPGLPYDPVRDLAPVSLLVRGAQLLVVHPSVPAQDLAEFLALVRASPGRLSFGSVGSGSGGHLAMLDLLARGGAPATEAMLHVPYRGFPPAVLDLIAGRIDAMVLIAAGVLPQLRAGQVRALAVTAEARIPQAPEVPTLAEAGIPGAASYAWNGLIAPAGMPAGRLARLAAEAQRALAAPETRRLLETAGFEVVASDPEGLRRHMAEEAARWGGLIARLGIQAEA</sequence>
<dbReference type="Proteomes" id="UP001529369">
    <property type="component" value="Unassembled WGS sequence"/>
</dbReference>
<keyword evidence="3" id="KW-0732">Signal</keyword>
<dbReference type="PROSITE" id="PS51318">
    <property type="entry name" value="TAT"/>
    <property type="match status" value="1"/>
</dbReference>
<comment type="similarity">
    <text evidence="1">Belongs to the UPF0065 (bug) family.</text>
</comment>
<feature type="signal peptide" evidence="3">
    <location>
        <begin position="1"/>
        <end position="27"/>
    </location>
</feature>
<dbReference type="CDD" id="cd07012">
    <property type="entry name" value="PBP2_Bug_TTT"/>
    <property type="match status" value="1"/>
</dbReference>
<evidence type="ECO:0000256" key="2">
    <source>
        <dbReference type="SAM" id="MobiDB-lite"/>
    </source>
</evidence>
<dbReference type="PIRSF" id="PIRSF017082">
    <property type="entry name" value="YflP"/>
    <property type="match status" value="1"/>
</dbReference>
<dbReference type="InterPro" id="IPR005064">
    <property type="entry name" value="BUG"/>
</dbReference>
<comment type="caution">
    <text evidence="4">The sequence shown here is derived from an EMBL/GenBank/DDBJ whole genome shotgun (WGS) entry which is preliminary data.</text>
</comment>
<evidence type="ECO:0000313" key="4">
    <source>
        <dbReference type="EMBL" id="MDN3567231.1"/>
    </source>
</evidence>
<organism evidence="4 5">
    <name type="scientific">Paeniroseomonas aquatica</name>
    <dbReference type="NCBI Taxonomy" id="373043"/>
    <lineage>
        <taxon>Bacteria</taxon>
        <taxon>Pseudomonadati</taxon>
        <taxon>Pseudomonadota</taxon>
        <taxon>Alphaproteobacteria</taxon>
        <taxon>Acetobacterales</taxon>
        <taxon>Acetobacteraceae</taxon>
        <taxon>Paeniroseomonas</taxon>
    </lineage>
</organism>
<name>A0ABT8ABT2_9PROT</name>
<dbReference type="Pfam" id="PF03401">
    <property type="entry name" value="TctC"/>
    <property type="match status" value="1"/>
</dbReference>
<gene>
    <name evidence="4" type="ORF">QWZ14_22865</name>
</gene>
<dbReference type="Gene3D" id="3.40.190.150">
    <property type="entry name" value="Bordetella uptake gene, domain 1"/>
    <property type="match status" value="1"/>
</dbReference>
<dbReference type="PANTHER" id="PTHR42928:SF5">
    <property type="entry name" value="BLR1237 PROTEIN"/>
    <property type="match status" value="1"/>
</dbReference>
<feature type="chain" id="PRO_5047059115" evidence="3">
    <location>
        <begin position="28"/>
        <end position="344"/>
    </location>
</feature>
<evidence type="ECO:0000256" key="3">
    <source>
        <dbReference type="SAM" id="SignalP"/>
    </source>
</evidence>
<dbReference type="RefSeq" id="WP_290319251.1">
    <property type="nucleotide sequence ID" value="NZ_JAUFPN010000190.1"/>
</dbReference>
<dbReference type="SUPFAM" id="SSF53850">
    <property type="entry name" value="Periplasmic binding protein-like II"/>
    <property type="match status" value="1"/>
</dbReference>
<dbReference type="InterPro" id="IPR006311">
    <property type="entry name" value="TAT_signal"/>
</dbReference>
<accession>A0ABT8ABT2</accession>
<protein>
    <submittedName>
        <fullName evidence="4">Tripartite tricarboxylate transporter substrate binding protein</fullName>
    </submittedName>
</protein>
<evidence type="ECO:0000313" key="5">
    <source>
        <dbReference type="Proteomes" id="UP001529369"/>
    </source>
</evidence>
<feature type="compositionally biased region" description="Low complexity" evidence="2">
    <location>
        <begin position="20"/>
        <end position="33"/>
    </location>
</feature>